<dbReference type="Gene3D" id="2.40.160.100">
    <property type="match status" value="1"/>
</dbReference>
<gene>
    <name evidence="4" type="ORF">NSJP_3340</name>
</gene>
<feature type="domain" description="Alginate export" evidence="3">
    <location>
        <begin position="88"/>
        <end position="467"/>
    </location>
</feature>
<feature type="signal peptide" evidence="2">
    <location>
        <begin position="1"/>
        <end position="20"/>
    </location>
</feature>
<dbReference type="AlphaFoldDB" id="A0A1W1I910"/>
<accession>A0A1W1I910</accession>
<dbReference type="InterPro" id="IPR025388">
    <property type="entry name" value="Alginate_export_dom"/>
</dbReference>
<organism evidence="4 5">
    <name type="scientific">Nitrospira japonica</name>
    <dbReference type="NCBI Taxonomy" id="1325564"/>
    <lineage>
        <taxon>Bacteria</taxon>
        <taxon>Pseudomonadati</taxon>
        <taxon>Nitrospirota</taxon>
        <taxon>Nitrospiria</taxon>
        <taxon>Nitrospirales</taxon>
        <taxon>Nitrospiraceae</taxon>
        <taxon>Nitrospira</taxon>
    </lineage>
</organism>
<dbReference type="Pfam" id="PF13372">
    <property type="entry name" value="Alginate_exp"/>
    <property type="match status" value="1"/>
</dbReference>
<dbReference type="EMBL" id="LT828648">
    <property type="protein sequence ID" value="SLM49507.1"/>
    <property type="molecule type" value="Genomic_DNA"/>
</dbReference>
<dbReference type="InterPro" id="IPR053728">
    <property type="entry name" value="Alginate_Permeability_Chnl"/>
</dbReference>
<evidence type="ECO:0000313" key="4">
    <source>
        <dbReference type="EMBL" id="SLM49507.1"/>
    </source>
</evidence>
<dbReference type="KEGG" id="nja:NSJP_3340"/>
<sequence length="510" mass="57781">MVLRYLLRFLLLCSTLTVQAAWAEENSPANPPSENSARILESSPSEEESPRFGPLVQRLHDIVMSDGSPVRLPQSQFHLDQALHVPDWLHLSVDFRTRYESYSQPVKKNETTGGAQFSERTDVNMEMRYKPFKFHAEFLDARPLYNYGVIVSGNMENRNDMLQLYGSLWSDNFLGSGQPTELQIGKFTQAFGKSRLIARSFYSNVPYSFVGAHWSWGKATDWQVRAFAMRPVKNQQTSPDTLDSHTNFFGLSYLNQRRPWLHTELYTFTLTQTAEGQGINGRSQEQITTGRRPHLTTMGFRLFQPEAAGAFDYEIESAYQFGQSALQPGGPPLTTFSFFQHGEFGYTFNVRWKPAIRLEYDYASGDKNPNDNQNGRFDPLFGTYGFSFTPTGIWGLFKRSNINSPGYVLSVQPVNNLRASFKQRFWFLAQAKDEFQGADLQDQTGQAGTSLGSDLDTRLAWTAGPNLIVEGGWLYLIKGSYYSNLLSQGVAGSPNDKNASYMFLSVRLIF</sequence>
<evidence type="ECO:0000313" key="5">
    <source>
        <dbReference type="Proteomes" id="UP000192042"/>
    </source>
</evidence>
<feature type="chain" id="PRO_5012754594" description="Alginate export domain-containing protein" evidence="2">
    <location>
        <begin position="21"/>
        <end position="510"/>
    </location>
</feature>
<proteinExistence type="predicted"/>
<evidence type="ECO:0000259" key="3">
    <source>
        <dbReference type="Pfam" id="PF13372"/>
    </source>
</evidence>
<dbReference type="STRING" id="1325564.NSJP_3340"/>
<name>A0A1W1I910_9BACT</name>
<dbReference type="Proteomes" id="UP000192042">
    <property type="component" value="Chromosome I"/>
</dbReference>
<reference evidence="4 5" key="1">
    <citation type="submission" date="2017-03" db="EMBL/GenBank/DDBJ databases">
        <authorList>
            <person name="Afonso C.L."/>
            <person name="Miller P.J."/>
            <person name="Scott M.A."/>
            <person name="Spackman E."/>
            <person name="Goraichik I."/>
            <person name="Dimitrov K.M."/>
            <person name="Suarez D.L."/>
            <person name="Swayne D.E."/>
        </authorList>
    </citation>
    <scope>NUCLEOTIDE SEQUENCE [LARGE SCALE GENOMIC DNA]</scope>
    <source>
        <strain evidence="4">Genome sequencing of Nitrospira japonica strain NJ11</strain>
    </source>
</reference>
<evidence type="ECO:0000256" key="2">
    <source>
        <dbReference type="SAM" id="SignalP"/>
    </source>
</evidence>
<dbReference type="OrthoDB" id="9789168at2"/>
<keyword evidence="2" id="KW-0732">Signal</keyword>
<evidence type="ECO:0000256" key="1">
    <source>
        <dbReference type="SAM" id="MobiDB-lite"/>
    </source>
</evidence>
<keyword evidence="5" id="KW-1185">Reference proteome</keyword>
<protein>
    <recommendedName>
        <fullName evidence="3">Alginate export domain-containing protein</fullName>
    </recommendedName>
</protein>
<feature type="region of interest" description="Disordered" evidence="1">
    <location>
        <begin position="25"/>
        <end position="51"/>
    </location>
</feature>